<evidence type="ECO:0000256" key="1">
    <source>
        <dbReference type="ARBA" id="ARBA00005417"/>
    </source>
</evidence>
<feature type="domain" description="ABC transporter" evidence="6">
    <location>
        <begin position="244"/>
        <end position="478"/>
    </location>
</feature>
<keyword evidence="3" id="KW-0547">Nucleotide-binding</keyword>
<evidence type="ECO:0000313" key="7">
    <source>
        <dbReference type="EMBL" id="MBF4765556.1"/>
    </source>
</evidence>
<organism evidence="7 8">
    <name type="scientific">Nocardioides islandensis</name>
    <dbReference type="NCBI Taxonomy" id="433663"/>
    <lineage>
        <taxon>Bacteria</taxon>
        <taxon>Bacillati</taxon>
        <taxon>Actinomycetota</taxon>
        <taxon>Actinomycetes</taxon>
        <taxon>Propionibacteriales</taxon>
        <taxon>Nocardioidaceae</taxon>
        <taxon>Nocardioides</taxon>
    </lineage>
</organism>
<dbReference type="EMBL" id="JADKPN010000016">
    <property type="protein sequence ID" value="MBF4765556.1"/>
    <property type="molecule type" value="Genomic_DNA"/>
</dbReference>
<evidence type="ECO:0000313" key="8">
    <source>
        <dbReference type="Proteomes" id="UP000640489"/>
    </source>
</evidence>
<dbReference type="SUPFAM" id="SSF52540">
    <property type="entry name" value="P-loop containing nucleoside triphosphate hydrolases"/>
    <property type="match status" value="1"/>
</dbReference>
<evidence type="ECO:0000256" key="4">
    <source>
        <dbReference type="ARBA" id="ARBA00022840"/>
    </source>
</evidence>
<dbReference type="InterPro" id="IPR003593">
    <property type="entry name" value="AAA+_ATPase"/>
</dbReference>
<dbReference type="Gene3D" id="3.40.50.300">
    <property type="entry name" value="P-loop containing nucleotide triphosphate hydrolases"/>
    <property type="match status" value="1"/>
</dbReference>
<dbReference type="AlphaFoldDB" id="A0A930VH71"/>
<gene>
    <name evidence="7" type="ORF">ISU07_20700</name>
</gene>
<dbReference type="Pfam" id="PF00005">
    <property type="entry name" value="ABC_tran"/>
    <property type="match status" value="1"/>
</dbReference>
<dbReference type="GO" id="GO:0005524">
    <property type="term" value="F:ATP binding"/>
    <property type="evidence" value="ECO:0007669"/>
    <property type="project" value="UniProtKB-KW"/>
</dbReference>
<evidence type="ECO:0000256" key="5">
    <source>
        <dbReference type="SAM" id="MobiDB-lite"/>
    </source>
</evidence>
<dbReference type="SMART" id="SM00382">
    <property type="entry name" value="AAA"/>
    <property type="match status" value="1"/>
</dbReference>
<dbReference type="PANTHER" id="PTHR43335">
    <property type="entry name" value="ABC TRANSPORTER, ATP-BINDING PROTEIN"/>
    <property type="match status" value="1"/>
</dbReference>
<protein>
    <submittedName>
        <fullName evidence="7">ATP-binding cassette domain-containing protein</fullName>
    </submittedName>
</protein>
<dbReference type="InterPro" id="IPR017871">
    <property type="entry name" value="ABC_transporter-like_CS"/>
</dbReference>
<keyword evidence="8" id="KW-1185">Reference proteome</keyword>
<comment type="caution">
    <text evidence="7">The sequence shown here is derived from an EMBL/GenBank/DDBJ whole genome shotgun (WGS) entry which is preliminary data.</text>
</comment>
<feature type="region of interest" description="Disordered" evidence="5">
    <location>
        <begin position="1"/>
        <end position="40"/>
    </location>
</feature>
<dbReference type="InterPro" id="IPR027417">
    <property type="entry name" value="P-loop_NTPase"/>
</dbReference>
<feature type="region of interest" description="Disordered" evidence="5">
    <location>
        <begin position="84"/>
        <end position="171"/>
    </location>
</feature>
<comment type="similarity">
    <text evidence="1">Belongs to the ABC transporter superfamily.</text>
</comment>
<sequence length="531" mass="55757">MCDVPGDGRATGGATAARADVDRHPRRRRASGSAVRRAPRPAVRALGADGGSARVGGLAARCLAGRRLLVVVVRDVGRLRVRRNGARPVPPGRAAGAGARCRRRLRPASGPARGADRHRAVRADPADPAAHDRRPGVGAAGHRPARPRHSRAAVARRGVARPCPGAGAGAAGAGRLRRATDRGGRRVAALVRCRARLDACPCAHLAGRGRPAGGLPRAGRGRLCRDRDPGRCRPAAGGGVVSTVELTGVSKRYGRGRIRALADVDIAFDQGVTGLLGPNGAGKTTLLRIVATSIAADSGDVRLLGRDPQRSQAEVTAVRRELGFLPQELGYPSDMTAFGFIEYVAVLKEWNDREVRSQEVRRVLGAVGLADQASVRISRLSGGQRRRVGLAQALLGEPRLLVLDEPTTGLDPAQRADLRRSLSAVAHRSTVLLSTHQTEDVAALCERVVVLAGGTVRFDGAVTDLVATAVGQVWLADEPGEDALVSWRTGTGRHHVVGGRRPVGADPAEPTLEDAYLLMLGPDAQRVHTPS</sequence>
<dbReference type="InterPro" id="IPR003439">
    <property type="entry name" value="ABC_transporter-like_ATP-bd"/>
</dbReference>
<feature type="compositionally biased region" description="Basic and acidic residues" evidence="5">
    <location>
        <begin position="114"/>
        <end position="135"/>
    </location>
</feature>
<dbReference type="PANTHER" id="PTHR43335:SF2">
    <property type="entry name" value="ABC TRANSPORTER, ATP-BINDING PROTEIN"/>
    <property type="match status" value="1"/>
</dbReference>
<proteinExistence type="inferred from homology"/>
<name>A0A930VH71_9ACTN</name>
<reference evidence="7" key="1">
    <citation type="submission" date="2020-11" db="EMBL/GenBank/DDBJ databases">
        <title>Nocardioides sp. nov., isolated from Soil of Cynanchum wilfordii Hemsley rhizosphere.</title>
        <authorList>
            <person name="Lee J.-S."/>
            <person name="Suh M.K."/>
            <person name="Kim J.-S."/>
        </authorList>
    </citation>
    <scope>NUCLEOTIDE SEQUENCE</scope>
    <source>
        <strain evidence="7">KCTC 19275</strain>
    </source>
</reference>
<keyword evidence="4 7" id="KW-0067">ATP-binding</keyword>
<evidence type="ECO:0000256" key="2">
    <source>
        <dbReference type="ARBA" id="ARBA00022448"/>
    </source>
</evidence>
<feature type="compositionally biased region" description="Low complexity" evidence="5">
    <location>
        <begin position="152"/>
        <end position="165"/>
    </location>
</feature>
<dbReference type="PROSITE" id="PS50893">
    <property type="entry name" value="ABC_TRANSPORTER_2"/>
    <property type="match status" value="1"/>
</dbReference>
<accession>A0A930VH71</accession>
<dbReference type="GO" id="GO:0016887">
    <property type="term" value="F:ATP hydrolysis activity"/>
    <property type="evidence" value="ECO:0007669"/>
    <property type="project" value="InterPro"/>
</dbReference>
<evidence type="ECO:0000256" key="3">
    <source>
        <dbReference type="ARBA" id="ARBA00022741"/>
    </source>
</evidence>
<feature type="compositionally biased region" description="Low complexity" evidence="5">
    <location>
        <begin position="31"/>
        <end position="40"/>
    </location>
</feature>
<dbReference type="PROSITE" id="PS00211">
    <property type="entry name" value="ABC_TRANSPORTER_1"/>
    <property type="match status" value="1"/>
</dbReference>
<dbReference type="Proteomes" id="UP000640489">
    <property type="component" value="Unassembled WGS sequence"/>
</dbReference>
<evidence type="ECO:0000259" key="6">
    <source>
        <dbReference type="PROSITE" id="PS50893"/>
    </source>
</evidence>
<keyword evidence="2" id="KW-0813">Transport</keyword>